<name>A0A1N7MUF4_9FLAO</name>
<keyword evidence="2" id="KW-1185">Reference proteome</keyword>
<protein>
    <submittedName>
        <fullName evidence="1">Uncharacterized protein</fullName>
    </submittedName>
</protein>
<proteinExistence type="predicted"/>
<dbReference type="EMBL" id="FTOI01000010">
    <property type="protein sequence ID" value="SIS89682.1"/>
    <property type="molecule type" value="Genomic_DNA"/>
</dbReference>
<dbReference type="AlphaFoldDB" id="A0A1N7MUF4"/>
<dbReference type="RefSeq" id="WP_076387502.1">
    <property type="nucleotide sequence ID" value="NZ_FTOI01000010.1"/>
</dbReference>
<reference evidence="2" key="1">
    <citation type="submission" date="2017-01" db="EMBL/GenBank/DDBJ databases">
        <authorList>
            <person name="Varghese N."/>
            <person name="Submissions S."/>
        </authorList>
    </citation>
    <scope>NUCLEOTIDE SEQUENCE [LARGE SCALE GENOMIC DNA]</scope>
    <source>
        <strain evidence="2">DSM 23145</strain>
    </source>
</reference>
<evidence type="ECO:0000313" key="1">
    <source>
        <dbReference type="EMBL" id="SIS89682.1"/>
    </source>
</evidence>
<dbReference type="OrthoDB" id="1249685at2"/>
<dbReference type="Proteomes" id="UP000185839">
    <property type="component" value="Unassembled WGS sequence"/>
</dbReference>
<gene>
    <name evidence="1" type="ORF">SAMN05421789_11047</name>
</gene>
<dbReference type="STRING" id="713588.SAMN05421789_11047"/>
<organism evidence="1 2">
    <name type="scientific">Kaistella chaponensis</name>
    <dbReference type="NCBI Taxonomy" id="713588"/>
    <lineage>
        <taxon>Bacteria</taxon>
        <taxon>Pseudomonadati</taxon>
        <taxon>Bacteroidota</taxon>
        <taxon>Flavobacteriia</taxon>
        <taxon>Flavobacteriales</taxon>
        <taxon>Weeksellaceae</taxon>
        <taxon>Chryseobacterium group</taxon>
        <taxon>Kaistella</taxon>
    </lineage>
</organism>
<sequence>MKTFEVFTEKKRTENAILISAFVDEVGKEETFFVPLSKLEIQGEKLLIDNDFWNSKLMEIKDPAPQKMITMLSALYDKGEKSTKVAVKARLKSFDKVNDIWLFLPNSKIATVEDITEVEDEPQFKITLPEWVYNSALKSALEYQLTNFWNKDIAEHQKYTVEDFTIIEN</sequence>
<evidence type="ECO:0000313" key="2">
    <source>
        <dbReference type="Proteomes" id="UP000185839"/>
    </source>
</evidence>
<accession>A0A1N7MUF4</accession>